<name>A0A3B0TKG3_9ZZZZ</name>
<evidence type="ECO:0000256" key="1">
    <source>
        <dbReference type="ARBA" id="ARBA00023015"/>
    </source>
</evidence>
<evidence type="ECO:0000259" key="4">
    <source>
        <dbReference type="Pfam" id="PF08281"/>
    </source>
</evidence>
<dbReference type="InterPro" id="IPR039425">
    <property type="entry name" value="RNA_pol_sigma-70-like"/>
</dbReference>
<evidence type="ECO:0000256" key="2">
    <source>
        <dbReference type="ARBA" id="ARBA00023082"/>
    </source>
</evidence>
<dbReference type="EMBL" id="UOEP01000095">
    <property type="protein sequence ID" value="VAW19181.1"/>
    <property type="molecule type" value="Genomic_DNA"/>
</dbReference>
<dbReference type="InterPro" id="IPR036388">
    <property type="entry name" value="WH-like_DNA-bd_sf"/>
</dbReference>
<dbReference type="Gene3D" id="1.10.10.10">
    <property type="entry name" value="Winged helix-like DNA-binding domain superfamily/Winged helix DNA-binding domain"/>
    <property type="match status" value="1"/>
</dbReference>
<sequence>KRSSLKIESSVKQYLFRSLHNQCLNYIQHQKIKLQYAQRMIEELKREPDPAEYFLEPGLAQKIEESINSLPKKRREIFRMSREEGMKYKEIARKLNISVKTVEAQMGLALKNLREKLKDFK</sequence>
<keyword evidence="1" id="KW-0805">Transcription regulation</keyword>
<reference evidence="5" key="1">
    <citation type="submission" date="2018-06" db="EMBL/GenBank/DDBJ databases">
        <authorList>
            <person name="Zhirakovskaya E."/>
        </authorList>
    </citation>
    <scope>NUCLEOTIDE SEQUENCE</scope>
</reference>
<evidence type="ECO:0000256" key="3">
    <source>
        <dbReference type="ARBA" id="ARBA00023163"/>
    </source>
</evidence>
<dbReference type="SUPFAM" id="SSF88659">
    <property type="entry name" value="Sigma3 and sigma4 domains of RNA polymerase sigma factors"/>
    <property type="match status" value="1"/>
</dbReference>
<gene>
    <name evidence="5" type="ORF">MNBD_BACTEROID01-1066</name>
</gene>
<dbReference type="PANTHER" id="PTHR43133:SF46">
    <property type="entry name" value="RNA POLYMERASE SIGMA-70 FACTOR ECF SUBFAMILY"/>
    <property type="match status" value="1"/>
</dbReference>
<dbReference type="GO" id="GO:0006352">
    <property type="term" value="P:DNA-templated transcription initiation"/>
    <property type="evidence" value="ECO:0007669"/>
    <property type="project" value="InterPro"/>
</dbReference>
<protein>
    <submittedName>
        <fullName evidence="5">RNA polymerase ECF-type sigma factor</fullName>
    </submittedName>
</protein>
<dbReference type="Pfam" id="PF08281">
    <property type="entry name" value="Sigma70_r4_2"/>
    <property type="match status" value="1"/>
</dbReference>
<dbReference type="InterPro" id="IPR013249">
    <property type="entry name" value="RNA_pol_sigma70_r4_t2"/>
</dbReference>
<keyword evidence="3" id="KW-0804">Transcription</keyword>
<feature type="domain" description="RNA polymerase sigma factor 70 region 4 type 2" evidence="4">
    <location>
        <begin position="61"/>
        <end position="113"/>
    </location>
</feature>
<dbReference type="NCBIfam" id="TIGR02937">
    <property type="entry name" value="sigma70-ECF"/>
    <property type="match status" value="1"/>
</dbReference>
<evidence type="ECO:0000313" key="5">
    <source>
        <dbReference type="EMBL" id="VAW19181.1"/>
    </source>
</evidence>
<feature type="non-terminal residue" evidence="5">
    <location>
        <position position="1"/>
    </location>
</feature>
<dbReference type="InterPro" id="IPR014284">
    <property type="entry name" value="RNA_pol_sigma-70_dom"/>
</dbReference>
<dbReference type="InterPro" id="IPR013324">
    <property type="entry name" value="RNA_pol_sigma_r3/r4-like"/>
</dbReference>
<dbReference type="GO" id="GO:0016987">
    <property type="term" value="F:sigma factor activity"/>
    <property type="evidence" value="ECO:0007669"/>
    <property type="project" value="UniProtKB-KW"/>
</dbReference>
<dbReference type="GO" id="GO:0003677">
    <property type="term" value="F:DNA binding"/>
    <property type="evidence" value="ECO:0007669"/>
    <property type="project" value="InterPro"/>
</dbReference>
<organism evidence="5">
    <name type="scientific">hydrothermal vent metagenome</name>
    <dbReference type="NCBI Taxonomy" id="652676"/>
    <lineage>
        <taxon>unclassified sequences</taxon>
        <taxon>metagenomes</taxon>
        <taxon>ecological metagenomes</taxon>
    </lineage>
</organism>
<dbReference type="PANTHER" id="PTHR43133">
    <property type="entry name" value="RNA POLYMERASE ECF-TYPE SIGMA FACTO"/>
    <property type="match status" value="1"/>
</dbReference>
<keyword evidence="2" id="KW-0731">Sigma factor</keyword>
<dbReference type="AlphaFoldDB" id="A0A3B0TKG3"/>
<accession>A0A3B0TKG3</accession>
<proteinExistence type="predicted"/>